<evidence type="ECO:0000256" key="1">
    <source>
        <dbReference type="SAM" id="Phobius"/>
    </source>
</evidence>
<keyword evidence="3" id="KW-1185">Reference proteome</keyword>
<proteinExistence type="predicted"/>
<sequence length="431" mass="46431">MVALGVQTATLQTFITAPSQRCVTLKGVASCTRNAQRGATSDVRGRGRAAFAVAAAAHVTRSWSGGRARRHAYSSSTASQVDRPQVWARTDWFTLALQRFGIPSALCGVAAAVLFCPCSLAVRSFLAETTRDVLKDDISQYTQNAFGVVTLLFGLLLGTTLSILLQRQERLYRALYNEMSEARALMEQLSMLGAGRQVYAGDFAGGELLDSMEEYLLEDLQLLGGPSVLPSRGGLSADPLERLLFETSVGVPSGICGSVRSIRQARAERLAAAQRKYPGGHVIIIGMLGTLVLSAFILLGSGMTSFEAFGQADQSGHLLVLLAPLFGFLVAALALTVLVMGELSEPAGTGLFCVRDTLEQCLQGLLDDLRRRRQPPSWSVAAHDEHGSNNNNNFNYNNNNVDLSEFSGGKIIRCGQLCDQLMKVLFVNEYG</sequence>
<evidence type="ECO:0000313" key="2">
    <source>
        <dbReference type="EMBL" id="CAE8636996.1"/>
    </source>
</evidence>
<gene>
    <name evidence="2" type="ORF">PGLA1383_LOCUS52395</name>
</gene>
<dbReference type="Proteomes" id="UP000654075">
    <property type="component" value="Unassembled WGS sequence"/>
</dbReference>
<accession>A0A813HGF0</accession>
<evidence type="ECO:0000313" key="3">
    <source>
        <dbReference type="Proteomes" id="UP000654075"/>
    </source>
</evidence>
<name>A0A813HGF0_POLGL</name>
<keyword evidence="1" id="KW-0472">Membrane</keyword>
<organism evidence="2 3">
    <name type="scientific">Polarella glacialis</name>
    <name type="common">Dinoflagellate</name>
    <dbReference type="NCBI Taxonomy" id="89957"/>
    <lineage>
        <taxon>Eukaryota</taxon>
        <taxon>Sar</taxon>
        <taxon>Alveolata</taxon>
        <taxon>Dinophyceae</taxon>
        <taxon>Suessiales</taxon>
        <taxon>Suessiaceae</taxon>
        <taxon>Polarella</taxon>
    </lineage>
</organism>
<keyword evidence="1" id="KW-1133">Transmembrane helix</keyword>
<dbReference type="EMBL" id="CAJNNV010031591">
    <property type="protein sequence ID" value="CAE8636996.1"/>
    <property type="molecule type" value="Genomic_DNA"/>
</dbReference>
<keyword evidence="1" id="KW-0812">Transmembrane</keyword>
<comment type="caution">
    <text evidence="2">The sequence shown here is derived from an EMBL/GenBank/DDBJ whole genome shotgun (WGS) entry which is preliminary data.</text>
</comment>
<reference evidence="2" key="1">
    <citation type="submission" date="2021-02" db="EMBL/GenBank/DDBJ databases">
        <authorList>
            <person name="Dougan E. K."/>
            <person name="Rhodes N."/>
            <person name="Thang M."/>
            <person name="Chan C."/>
        </authorList>
    </citation>
    <scope>NUCLEOTIDE SEQUENCE</scope>
</reference>
<dbReference type="OMA" id="YIRIESE"/>
<feature type="transmembrane region" description="Helical" evidence="1">
    <location>
        <begin position="279"/>
        <end position="299"/>
    </location>
</feature>
<protein>
    <submittedName>
        <fullName evidence="2">Uncharacterized protein</fullName>
    </submittedName>
</protein>
<feature type="transmembrane region" description="Helical" evidence="1">
    <location>
        <begin position="105"/>
        <end position="126"/>
    </location>
</feature>
<feature type="transmembrane region" description="Helical" evidence="1">
    <location>
        <begin position="146"/>
        <end position="165"/>
    </location>
</feature>
<feature type="transmembrane region" description="Helical" evidence="1">
    <location>
        <begin position="319"/>
        <end position="340"/>
    </location>
</feature>
<dbReference type="AlphaFoldDB" id="A0A813HGF0"/>